<evidence type="ECO:0000313" key="2">
    <source>
        <dbReference type="EMBL" id="KAG5462738.1"/>
    </source>
</evidence>
<gene>
    <name evidence="2" type="ORF">BJ554DRAFT_3770</name>
</gene>
<evidence type="ECO:0000313" key="3">
    <source>
        <dbReference type="Proteomes" id="UP000673691"/>
    </source>
</evidence>
<dbReference type="AlphaFoldDB" id="A0A8H8A156"/>
<feature type="compositionally biased region" description="Gly residues" evidence="1">
    <location>
        <begin position="119"/>
        <end position="128"/>
    </location>
</feature>
<sequence>MDQRMHGGNAAIENSLSTEAYSQAVRLSAEGAADLPDGRCWSLRNGIGNQSGITRRWRAEHVAWRGEGDDATRTLPQKPASASHAGQDLLPPRPPRPPRSPRLSETTLPKKAPRDHGRGQGGRPGGQGAATAAV</sequence>
<reference evidence="2 3" key="1">
    <citation type="journal article" name="Sci. Rep.">
        <title>Genome-scale phylogenetic analyses confirm Olpidium as the closest living zoosporic fungus to the non-flagellated, terrestrial fungi.</title>
        <authorList>
            <person name="Chang Y."/>
            <person name="Rochon D."/>
            <person name="Sekimoto S."/>
            <person name="Wang Y."/>
            <person name="Chovatia M."/>
            <person name="Sandor L."/>
            <person name="Salamov A."/>
            <person name="Grigoriev I.V."/>
            <person name="Stajich J.E."/>
            <person name="Spatafora J.W."/>
        </authorList>
    </citation>
    <scope>NUCLEOTIDE SEQUENCE [LARGE SCALE GENOMIC DNA]</scope>
    <source>
        <strain evidence="2">S191</strain>
    </source>
</reference>
<evidence type="ECO:0000256" key="1">
    <source>
        <dbReference type="SAM" id="MobiDB-lite"/>
    </source>
</evidence>
<dbReference type="Proteomes" id="UP000673691">
    <property type="component" value="Unassembled WGS sequence"/>
</dbReference>
<protein>
    <submittedName>
        <fullName evidence="2">Uncharacterized protein</fullName>
    </submittedName>
</protein>
<comment type="caution">
    <text evidence="2">The sequence shown here is derived from an EMBL/GenBank/DDBJ whole genome shotgun (WGS) entry which is preliminary data.</text>
</comment>
<accession>A0A8H8A156</accession>
<dbReference type="EMBL" id="JAEFCI010001685">
    <property type="protein sequence ID" value="KAG5462738.1"/>
    <property type="molecule type" value="Genomic_DNA"/>
</dbReference>
<proteinExistence type="predicted"/>
<feature type="compositionally biased region" description="Pro residues" evidence="1">
    <location>
        <begin position="91"/>
        <end position="100"/>
    </location>
</feature>
<name>A0A8H8A156_9FUNG</name>
<organism evidence="2 3">
    <name type="scientific">Olpidium bornovanus</name>
    <dbReference type="NCBI Taxonomy" id="278681"/>
    <lineage>
        <taxon>Eukaryota</taxon>
        <taxon>Fungi</taxon>
        <taxon>Fungi incertae sedis</taxon>
        <taxon>Olpidiomycota</taxon>
        <taxon>Olpidiomycotina</taxon>
        <taxon>Olpidiomycetes</taxon>
        <taxon>Olpidiales</taxon>
        <taxon>Olpidiaceae</taxon>
        <taxon>Olpidium</taxon>
    </lineage>
</organism>
<keyword evidence="3" id="KW-1185">Reference proteome</keyword>
<feature type="region of interest" description="Disordered" evidence="1">
    <location>
        <begin position="64"/>
        <end position="134"/>
    </location>
</feature>